<evidence type="ECO:0000256" key="4">
    <source>
        <dbReference type="ARBA" id="ARBA00022679"/>
    </source>
</evidence>
<dbReference type="InterPro" id="IPR019369">
    <property type="entry name" value="Efm5/EEF1AKMT1"/>
</dbReference>
<dbReference type="Proteomes" id="UP001281761">
    <property type="component" value="Unassembled WGS sequence"/>
</dbReference>
<keyword evidence="6" id="KW-1185">Reference proteome</keyword>
<accession>A0ABQ9YA22</accession>
<dbReference type="EMBL" id="JARBJD010000022">
    <property type="protein sequence ID" value="KAK2960549.1"/>
    <property type="molecule type" value="Genomic_DNA"/>
</dbReference>
<dbReference type="PANTHER" id="PTHR13200">
    <property type="entry name" value="EEF1A LYSINE METHYLTRANSFERASE 1"/>
    <property type="match status" value="1"/>
</dbReference>
<keyword evidence="4" id="KW-0808">Transferase</keyword>
<dbReference type="GO" id="GO:0008168">
    <property type="term" value="F:methyltransferase activity"/>
    <property type="evidence" value="ECO:0007669"/>
    <property type="project" value="UniProtKB-KW"/>
</dbReference>
<sequence>MAFSGSSNPFLLITPENADFNQYWYSEKTLAALADEISAQGLTKVACVACPSLFFTLKEKYPEIYKGSCLLDIDRQWESETGYVYYDYRAPLSIPEQFSHKCDCVVIDPPFITLEAWRLFADAGKALGNEETKFICSTIAENVEMMKTLLSLSPAVFKPSIPNLIYQYNFYTNFQPKILSQKNPEIVED</sequence>
<dbReference type="Gene3D" id="3.40.50.150">
    <property type="entry name" value="Vaccinia Virus protein VP39"/>
    <property type="match status" value="1"/>
</dbReference>
<evidence type="ECO:0000256" key="3">
    <source>
        <dbReference type="ARBA" id="ARBA00022603"/>
    </source>
</evidence>
<dbReference type="InterPro" id="IPR029063">
    <property type="entry name" value="SAM-dependent_MTases_sf"/>
</dbReference>
<dbReference type="InterPro" id="IPR041370">
    <property type="entry name" value="Mlase_EEF1AKMT1/ZCCHC4"/>
</dbReference>
<name>A0ABQ9YA22_9EUKA</name>
<comment type="caution">
    <text evidence="5">The sequence shown here is derived from an EMBL/GenBank/DDBJ whole genome shotgun (WGS) entry which is preliminary data.</text>
</comment>
<keyword evidence="3 5" id="KW-0489">Methyltransferase</keyword>
<evidence type="ECO:0000313" key="6">
    <source>
        <dbReference type="Proteomes" id="UP001281761"/>
    </source>
</evidence>
<evidence type="ECO:0000256" key="1">
    <source>
        <dbReference type="ARBA" id="ARBA00004496"/>
    </source>
</evidence>
<dbReference type="PANTHER" id="PTHR13200:SF1">
    <property type="entry name" value="NUCLEIC ACID BINDING PROTEIN"/>
    <property type="match status" value="1"/>
</dbReference>
<keyword evidence="2" id="KW-0963">Cytoplasm</keyword>
<comment type="subcellular location">
    <subcellularLocation>
        <location evidence="1">Cytoplasm</location>
    </subcellularLocation>
</comment>
<proteinExistence type="predicted"/>
<gene>
    <name evidence="5" type="ORF">BLNAU_4447</name>
</gene>
<protein>
    <submittedName>
        <fullName evidence="5">N-6 adenine-specific DNA methyltransferase</fullName>
    </submittedName>
</protein>
<reference evidence="5 6" key="1">
    <citation type="journal article" date="2022" name="bioRxiv">
        <title>Genomics of Preaxostyla Flagellates Illuminates Evolutionary Transitions and the Path Towards Mitochondrial Loss.</title>
        <authorList>
            <person name="Novak L.V.F."/>
            <person name="Treitli S.C."/>
            <person name="Pyrih J."/>
            <person name="Halakuc P."/>
            <person name="Pipaliya S.V."/>
            <person name="Vacek V."/>
            <person name="Brzon O."/>
            <person name="Soukal P."/>
            <person name="Eme L."/>
            <person name="Dacks J.B."/>
            <person name="Karnkowska A."/>
            <person name="Elias M."/>
            <person name="Hampl V."/>
        </authorList>
    </citation>
    <scope>NUCLEOTIDE SEQUENCE [LARGE SCALE GENOMIC DNA]</scope>
    <source>
        <strain evidence="5">NAU3</strain>
        <tissue evidence="5">Gut</tissue>
    </source>
</reference>
<evidence type="ECO:0000313" key="5">
    <source>
        <dbReference type="EMBL" id="KAK2960549.1"/>
    </source>
</evidence>
<dbReference type="GO" id="GO:0032259">
    <property type="term" value="P:methylation"/>
    <property type="evidence" value="ECO:0007669"/>
    <property type="project" value="UniProtKB-KW"/>
</dbReference>
<dbReference type="Pfam" id="PF10237">
    <property type="entry name" value="N6-adenineMlase"/>
    <property type="match status" value="1"/>
</dbReference>
<organism evidence="5 6">
    <name type="scientific">Blattamonas nauphoetae</name>
    <dbReference type="NCBI Taxonomy" id="2049346"/>
    <lineage>
        <taxon>Eukaryota</taxon>
        <taxon>Metamonada</taxon>
        <taxon>Preaxostyla</taxon>
        <taxon>Oxymonadida</taxon>
        <taxon>Blattamonas</taxon>
    </lineage>
</organism>
<evidence type="ECO:0000256" key="2">
    <source>
        <dbReference type="ARBA" id="ARBA00022490"/>
    </source>
</evidence>